<protein>
    <recommendedName>
        <fullName evidence="3">Glycoside hydrolase family 19 catalytic domain-containing protein</fullName>
    </recommendedName>
</protein>
<dbReference type="SUPFAM" id="SSF53955">
    <property type="entry name" value="Lysozyme-like"/>
    <property type="match status" value="1"/>
</dbReference>
<dbReference type="InterPro" id="IPR023346">
    <property type="entry name" value="Lysozyme-like_dom_sf"/>
</dbReference>
<dbReference type="AlphaFoldDB" id="A0A2N0WGZ9"/>
<evidence type="ECO:0008006" key="3">
    <source>
        <dbReference type="Google" id="ProtNLM"/>
    </source>
</evidence>
<dbReference type="Gene3D" id="1.10.530.10">
    <property type="match status" value="1"/>
</dbReference>
<name>A0A2N0WGZ9_9GAMM</name>
<reference evidence="1 2" key="1">
    <citation type="submission" date="2017-12" db="EMBL/GenBank/DDBJ databases">
        <title>Draft Genome sequences of multiple microbial strains isolated from spacecraft associated surfaces.</title>
        <authorList>
            <person name="Seuylemezian A."/>
            <person name="Vaishampayan P."/>
            <person name="Venkateswaran K."/>
        </authorList>
    </citation>
    <scope>NUCLEOTIDE SEQUENCE [LARGE SCALE GENOMIC DNA]</scope>
    <source>
        <strain evidence="1 2">2P01AA</strain>
    </source>
</reference>
<evidence type="ECO:0000313" key="1">
    <source>
        <dbReference type="EMBL" id="PKF34689.1"/>
    </source>
</evidence>
<dbReference type="Proteomes" id="UP000233553">
    <property type="component" value="Unassembled WGS sequence"/>
</dbReference>
<dbReference type="EMBL" id="PISJ01000010">
    <property type="protein sequence ID" value="PKF34689.1"/>
    <property type="molecule type" value="Genomic_DNA"/>
</dbReference>
<comment type="caution">
    <text evidence="1">The sequence shown here is derived from an EMBL/GenBank/DDBJ whole genome shotgun (WGS) entry which is preliminary data.</text>
</comment>
<accession>A0A2N0WGZ9</accession>
<proteinExistence type="predicted"/>
<sequence>MTITQDGFYILRKKFGKLSQSQVDGINFLVSVLAEDKTIIPTQVAYILATAWHETAKTMQPVIEYGSEKYLKSKQYYPYIGYGYVQLTWLANYKKMGDYLKIDLVKNPKLALQADIAARVMIVGMKKGMFTGKKLADYINQDGKDYINARRIINGTDKAELIAGYAEIFEAVLQASEVAILSC</sequence>
<dbReference type="RefSeq" id="WP_101235925.1">
    <property type="nucleotide sequence ID" value="NZ_PISJ01000010.1"/>
</dbReference>
<evidence type="ECO:0000313" key="2">
    <source>
        <dbReference type="Proteomes" id="UP000233553"/>
    </source>
</evidence>
<gene>
    <name evidence="1" type="ORF">CW311_05830</name>
</gene>
<organism evidence="1 2">
    <name type="scientific">Acinetobacter proteolyticus</name>
    <dbReference type="NCBI Taxonomy" id="1776741"/>
    <lineage>
        <taxon>Bacteria</taxon>
        <taxon>Pseudomonadati</taxon>
        <taxon>Pseudomonadota</taxon>
        <taxon>Gammaproteobacteria</taxon>
        <taxon>Moraxellales</taxon>
        <taxon>Moraxellaceae</taxon>
        <taxon>Acinetobacter</taxon>
    </lineage>
</organism>